<dbReference type="InterPro" id="IPR025201">
    <property type="entry name" value="KdpD_TM"/>
</dbReference>
<dbReference type="Proteomes" id="UP000520156">
    <property type="component" value="Unassembled WGS sequence"/>
</dbReference>
<keyword evidence="9" id="KW-0067">ATP-binding</keyword>
<keyword evidence="4" id="KW-0597">Phosphoprotein</keyword>
<reference evidence="16 17" key="1">
    <citation type="submission" date="2020-08" db="EMBL/GenBank/DDBJ databases">
        <title>The genome sequence of Novosphingobium flavum 4Y4.</title>
        <authorList>
            <person name="Liu Y."/>
        </authorList>
    </citation>
    <scope>NUCLEOTIDE SEQUENCE [LARGE SCALE GENOMIC DNA]</scope>
    <source>
        <strain evidence="16 17">4Y4</strain>
    </source>
</reference>
<evidence type="ECO:0000256" key="9">
    <source>
        <dbReference type="ARBA" id="ARBA00022840"/>
    </source>
</evidence>
<dbReference type="CDD" id="cd00075">
    <property type="entry name" value="HATPase"/>
    <property type="match status" value="1"/>
</dbReference>
<dbReference type="SUPFAM" id="SSF47384">
    <property type="entry name" value="Homodimeric domain of signal transducing histidine kinase"/>
    <property type="match status" value="1"/>
</dbReference>
<evidence type="ECO:0000256" key="14">
    <source>
        <dbReference type="SAM" id="SignalP"/>
    </source>
</evidence>
<dbReference type="EMBL" id="JACLAU010000008">
    <property type="protein sequence ID" value="MBC2651563.1"/>
    <property type="molecule type" value="Genomic_DNA"/>
</dbReference>
<evidence type="ECO:0000256" key="6">
    <source>
        <dbReference type="ARBA" id="ARBA00022692"/>
    </source>
</evidence>
<keyword evidence="12 13" id="KW-0472">Membrane</keyword>
<dbReference type="Pfam" id="PF00512">
    <property type="entry name" value="HisKA"/>
    <property type="match status" value="1"/>
</dbReference>
<keyword evidence="5" id="KW-0808">Transferase</keyword>
<dbReference type="GO" id="GO:0005886">
    <property type="term" value="C:plasma membrane"/>
    <property type="evidence" value="ECO:0007669"/>
    <property type="project" value="TreeGrafter"/>
</dbReference>
<dbReference type="Gene3D" id="3.30.565.10">
    <property type="entry name" value="Histidine kinase-like ATPase, C-terminal domain"/>
    <property type="match status" value="1"/>
</dbReference>
<dbReference type="InterPro" id="IPR005467">
    <property type="entry name" value="His_kinase_dom"/>
</dbReference>
<evidence type="ECO:0000256" key="5">
    <source>
        <dbReference type="ARBA" id="ARBA00022679"/>
    </source>
</evidence>
<keyword evidence="8" id="KW-0418">Kinase</keyword>
<proteinExistence type="predicted"/>
<evidence type="ECO:0000256" key="13">
    <source>
        <dbReference type="SAM" id="Phobius"/>
    </source>
</evidence>
<protein>
    <recommendedName>
        <fullName evidence="3">histidine kinase</fullName>
        <ecNumber evidence="3">2.7.13.3</ecNumber>
    </recommendedName>
</protein>
<evidence type="ECO:0000256" key="8">
    <source>
        <dbReference type="ARBA" id="ARBA00022777"/>
    </source>
</evidence>
<evidence type="ECO:0000256" key="3">
    <source>
        <dbReference type="ARBA" id="ARBA00012438"/>
    </source>
</evidence>
<dbReference type="InterPro" id="IPR004358">
    <property type="entry name" value="Sig_transdc_His_kin-like_C"/>
</dbReference>
<dbReference type="PANTHER" id="PTHR45569:SF1">
    <property type="entry name" value="SENSOR PROTEIN KDPD"/>
    <property type="match status" value="1"/>
</dbReference>
<dbReference type="InterPro" id="IPR036097">
    <property type="entry name" value="HisK_dim/P_sf"/>
</dbReference>
<comment type="subcellular location">
    <subcellularLocation>
        <location evidence="2">Membrane</location>
        <topology evidence="2">Multi-pass membrane protein</topology>
    </subcellularLocation>
</comment>
<evidence type="ECO:0000256" key="7">
    <source>
        <dbReference type="ARBA" id="ARBA00022741"/>
    </source>
</evidence>
<dbReference type="Gene3D" id="1.20.120.620">
    <property type="entry name" value="Backbone structure of the membrane domain of e. Coli histidine kinase receptor kdpd"/>
    <property type="match status" value="1"/>
</dbReference>
<dbReference type="RefSeq" id="WP_185682986.1">
    <property type="nucleotide sequence ID" value="NZ_JACLAU010000008.1"/>
</dbReference>
<evidence type="ECO:0000313" key="16">
    <source>
        <dbReference type="EMBL" id="MBC2651563.1"/>
    </source>
</evidence>
<dbReference type="GO" id="GO:0000155">
    <property type="term" value="F:phosphorelay sensor kinase activity"/>
    <property type="evidence" value="ECO:0007669"/>
    <property type="project" value="InterPro"/>
</dbReference>
<evidence type="ECO:0000256" key="11">
    <source>
        <dbReference type="ARBA" id="ARBA00023012"/>
    </source>
</evidence>
<feature type="chain" id="PRO_5031328693" description="histidine kinase" evidence="14">
    <location>
        <begin position="20"/>
        <end position="482"/>
    </location>
</feature>
<dbReference type="CDD" id="cd00082">
    <property type="entry name" value="HisKA"/>
    <property type="match status" value="1"/>
</dbReference>
<comment type="catalytic activity">
    <reaction evidence="1">
        <text>ATP + protein L-histidine = ADP + protein N-phospho-L-histidine.</text>
        <dbReference type="EC" id="2.7.13.3"/>
    </reaction>
</comment>
<keyword evidence="6 13" id="KW-0812">Transmembrane</keyword>
<keyword evidence="10 13" id="KW-1133">Transmembrane helix</keyword>
<evidence type="ECO:0000256" key="4">
    <source>
        <dbReference type="ARBA" id="ARBA00022553"/>
    </source>
</evidence>
<evidence type="ECO:0000259" key="15">
    <source>
        <dbReference type="PROSITE" id="PS50109"/>
    </source>
</evidence>
<keyword evidence="17" id="KW-1185">Reference proteome</keyword>
<dbReference type="SMART" id="SM00388">
    <property type="entry name" value="HisKA"/>
    <property type="match status" value="1"/>
</dbReference>
<dbReference type="InterPro" id="IPR038318">
    <property type="entry name" value="KdpD_sf"/>
</dbReference>
<feature type="transmembrane region" description="Helical" evidence="13">
    <location>
        <begin position="50"/>
        <end position="69"/>
    </location>
</feature>
<dbReference type="InterPro" id="IPR003594">
    <property type="entry name" value="HATPase_dom"/>
</dbReference>
<keyword evidence="14" id="KW-0732">Signal</keyword>
<evidence type="ECO:0000256" key="2">
    <source>
        <dbReference type="ARBA" id="ARBA00004141"/>
    </source>
</evidence>
<evidence type="ECO:0000256" key="12">
    <source>
        <dbReference type="ARBA" id="ARBA00023136"/>
    </source>
</evidence>
<dbReference type="AlphaFoldDB" id="A0A7X1F726"/>
<keyword evidence="7" id="KW-0547">Nucleotide-binding</keyword>
<evidence type="ECO:0000256" key="1">
    <source>
        <dbReference type="ARBA" id="ARBA00000085"/>
    </source>
</evidence>
<dbReference type="Pfam" id="PF13493">
    <property type="entry name" value="DUF4118"/>
    <property type="match status" value="1"/>
</dbReference>
<gene>
    <name evidence="16" type="ORF">H7F49_07595</name>
</gene>
<feature type="transmembrane region" description="Helical" evidence="13">
    <location>
        <begin position="81"/>
        <end position="101"/>
    </location>
</feature>
<dbReference type="InterPro" id="IPR036890">
    <property type="entry name" value="HATPase_C_sf"/>
</dbReference>
<dbReference type="PRINTS" id="PR00344">
    <property type="entry name" value="BCTRLSENSOR"/>
</dbReference>
<sequence length="482" mass="50307">MTRLPGSFLLALAAVAAVAAVTTALLPVLGLASAALLFLLPVLLAAARGGLWPGLLAALAGTAAYNYLLVEPRYTFRIDRLDGLVSVCVLGAVAVVTSRLATRLLAREAEANARAQASAELAQLSAVLAAGDANDALAKGMAFVGGRYGPARLIEALTTANRDAVFTSLDLAAAAWALHNGDMTGHGTEIMGAADWSFVPVVAKSRPDLAVLALARRPEGGARTMSELEQVQQLAWLLGQCRDRASLDRERGERAVLEQSERLRRTFLASLAHDFRTPLTIITGRLELIAQRGSGGRDPAVDDALAAAHRLDRTMADLLGAARLEDGSLRAANESCDLVDATASACAALVIPPGLAVTRRVPADLPFVHADPVLLQHVLANLIDNGLRHARRALTIAAEPEDDRIVLTVDDDGPGVPVAERERIFARFQRLAGTDHSQGSGLGLAIVKGFAEAMGAKVSVGESPLGGARFALSLPRSSGASG</sequence>
<organism evidence="16 17">
    <name type="scientific">Novosphingobium aerophilum</name>
    <dbReference type="NCBI Taxonomy" id="2839843"/>
    <lineage>
        <taxon>Bacteria</taxon>
        <taxon>Pseudomonadati</taxon>
        <taxon>Pseudomonadota</taxon>
        <taxon>Alphaproteobacteria</taxon>
        <taxon>Sphingomonadales</taxon>
        <taxon>Sphingomonadaceae</taxon>
        <taxon>Novosphingobium</taxon>
    </lineage>
</organism>
<dbReference type="InterPro" id="IPR052023">
    <property type="entry name" value="Histidine_kinase_KdpD"/>
</dbReference>
<keyword evidence="11" id="KW-0902">Two-component regulatory system</keyword>
<feature type="domain" description="Histidine kinase" evidence="15">
    <location>
        <begin position="270"/>
        <end position="478"/>
    </location>
</feature>
<evidence type="ECO:0000313" key="17">
    <source>
        <dbReference type="Proteomes" id="UP000520156"/>
    </source>
</evidence>
<dbReference type="Pfam" id="PF02518">
    <property type="entry name" value="HATPase_c"/>
    <property type="match status" value="1"/>
</dbReference>
<dbReference type="SMART" id="SM00387">
    <property type="entry name" value="HATPase_c"/>
    <property type="match status" value="1"/>
</dbReference>
<dbReference type="Gene3D" id="1.10.287.130">
    <property type="match status" value="1"/>
</dbReference>
<dbReference type="GO" id="GO:0005524">
    <property type="term" value="F:ATP binding"/>
    <property type="evidence" value="ECO:0007669"/>
    <property type="project" value="UniProtKB-KW"/>
</dbReference>
<dbReference type="InterPro" id="IPR003661">
    <property type="entry name" value="HisK_dim/P_dom"/>
</dbReference>
<dbReference type="PROSITE" id="PS50109">
    <property type="entry name" value="HIS_KIN"/>
    <property type="match status" value="1"/>
</dbReference>
<comment type="caution">
    <text evidence="16">The sequence shown here is derived from an EMBL/GenBank/DDBJ whole genome shotgun (WGS) entry which is preliminary data.</text>
</comment>
<accession>A0A7X1F726</accession>
<feature type="signal peptide" evidence="14">
    <location>
        <begin position="1"/>
        <end position="19"/>
    </location>
</feature>
<dbReference type="SUPFAM" id="SSF55874">
    <property type="entry name" value="ATPase domain of HSP90 chaperone/DNA topoisomerase II/histidine kinase"/>
    <property type="match status" value="1"/>
</dbReference>
<dbReference type="PANTHER" id="PTHR45569">
    <property type="entry name" value="SENSOR PROTEIN KDPD"/>
    <property type="match status" value="1"/>
</dbReference>
<dbReference type="EC" id="2.7.13.3" evidence="3"/>
<evidence type="ECO:0000256" key="10">
    <source>
        <dbReference type="ARBA" id="ARBA00022989"/>
    </source>
</evidence>
<name>A0A7X1F726_9SPHN</name>